<dbReference type="GO" id="GO:0006508">
    <property type="term" value="P:proteolysis"/>
    <property type="evidence" value="ECO:0007669"/>
    <property type="project" value="TreeGrafter"/>
</dbReference>
<dbReference type="Gene3D" id="1.10.390.10">
    <property type="entry name" value="Neutral Protease Domain 2"/>
    <property type="match status" value="1"/>
</dbReference>
<dbReference type="Gene3D" id="2.60.40.1730">
    <property type="entry name" value="tricorn interacting facor f3 domain"/>
    <property type="match status" value="1"/>
</dbReference>
<dbReference type="PANTHER" id="PTHR11533">
    <property type="entry name" value="PROTEASE M1 ZINC METALLOPROTEASE"/>
    <property type="match status" value="1"/>
</dbReference>
<dbReference type="WBParaSite" id="Pan_g11192.t1">
    <property type="protein sequence ID" value="Pan_g11192.t1"/>
    <property type="gene ID" value="Pan_g11192"/>
</dbReference>
<dbReference type="InterPro" id="IPR050344">
    <property type="entry name" value="Peptidase_M1_aminopeptidases"/>
</dbReference>
<dbReference type="GO" id="GO:0070006">
    <property type="term" value="F:metalloaminopeptidase activity"/>
    <property type="evidence" value="ECO:0007669"/>
    <property type="project" value="TreeGrafter"/>
</dbReference>
<dbReference type="GO" id="GO:0008270">
    <property type="term" value="F:zinc ion binding"/>
    <property type="evidence" value="ECO:0007669"/>
    <property type="project" value="TreeGrafter"/>
</dbReference>
<dbReference type="InterPro" id="IPR042097">
    <property type="entry name" value="Aminopeptidase_N-like_N_sf"/>
</dbReference>
<sequence length="575" mass="65937">MPHSSIILPFSYNVELNVTMPIPIQEELTEKDFTYNASVEVIFMVMESTNTLELNVSSNYEIEAVTIEGMNISYKFNPGRNDIVITTVKKMIQLKTYLATIVYKGKMTNNGKGFYWSSYTDENYKQHYFAATNFNPHLAHTLVPCFDEPDETAVWSLTIKHSALYNTIFNSKPKEETYVGFDKTTTFGWTAPTSPHRISIFISELDKVSDDSEQMVDLQIHGEAPFLKQCKKPLISKTQLLMKKMKERFGIRYPLFKLDLILVPNLKRSVSNFGVISLASNMVENETCPTGLGRLMAEQWLGNHLVPDNWTQIVMVEAFSHIIGEMIEGKESWNGFELQEAFLTERNGFTLTEDPGMETVAVLRSNERKFKKGILIFDMIRRVFGDAAFYDAVLNYVSLEGRYPITWIRFAYYLDLVRPANVTFDVTNFLRPYFTQPGIPLLHVDVDGDFFLVKVKYVASTEGPILKKTPVKMMVPFTVISDPKTGKTVRKMAKVGDVIRFRKDQPVPFFNPNGREYYLVHYAEDLYKLVGTEVNKYPQLATKHFLRALRVSILFSHKMEYGNHAYTTTEPPVTA</sequence>
<keyword evidence="2" id="KW-1185">Reference proteome</keyword>
<dbReference type="SUPFAM" id="SSF63737">
    <property type="entry name" value="Leukotriene A4 hydrolase N-terminal domain"/>
    <property type="match status" value="1"/>
</dbReference>
<dbReference type="GO" id="GO:0016020">
    <property type="term" value="C:membrane"/>
    <property type="evidence" value="ECO:0007669"/>
    <property type="project" value="TreeGrafter"/>
</dbReference>
<feature type="domain" description="Aminopeptidase N-like N-terminal" evidence="1">
    <location>
        <begin position="9"/>
        <end position="191"/>
    </location>
</feature>
<protein>
    <submittedName>
        <fullName evidence="3">Peptidase_M1_N domain-containing protein</fullName>
    </submittedName>
</protein>
<dbReference type="Pfam" id="PF17900">
    <property type="entry name" value="Peptidase_M1_N"/>
    <property type="match status" value="1"/>
</dbReference>
<dbReference type="AlphaFoldDB" id="A0A7E4ZQK0"/>
<accession>A0A7E4ZQK0</accession>
<evidence type="ECO:0000259" key="1">
    <source>
        <dbReference type="Pfam" id="PF17900"/>
    </source>
</evidence>
<reference evidence="2" key="1">
    <citation type="journal article" date="2013" name="Genetics">
        <title>The draft genome and transcriptome of Panagrellus redivivus are shaped by the harsh demands of a free-living lifestyle.</title>
        <authorList>
            <person name="Srinivasan J."/>
            <person name="Dillman A.R."/>
            <person name="Macchietto M.G."/>
            <person name="Heikkinen L."/>
            <person name="Lakso M."/>
            <person name="Fracchia K.M."/>
            <person name="Antoshechkin I."/>
            <person name="Mortazavi A."/>
            <person name="Wong G."/>
            <person name="Sternberg P.W."/>
        </authorList>
    </citation>
    <scope>NUCLEOTIDE SEQUENCE [LARGE SCALE GENOMIC DNA]</scope>
    <source>
        <strain evidence="2">MT8872</strain>
    </source>
</reference>
<dbReference type="GO" id="GO:0005615">
    <property type="term" value="C:extracellular space"/>
    <property type="evidence" value="ECO:0007669"/>
    <property type="project" value="TreeGrafter"/>
</dbReference>
<dbReference type="InterPro" id="IPR045357">
    <property type="entry name" value="Aminopeptidase_N-like_N"/>
</dbReference>
<dbReference type="InterPro" id="IPR027268">
    <property type="entry name" value="Peptidase_M4/M1_CTD_sf"/>
</dbReference>
<evidence type="ECO:0000313" key="3">
    <source>
        <dbReference type="WBParaSite" id="Pan_g11192.t1"/>
    </source>
</evidence>
<proteinExistence type="predicted"/>
<dbReference type="SUPFAM" id="SSF55486">
    <property type="entry name" value="Metalloproteases ('zincins'), catalytic domain"/>
    <property type="match status" value="1"/>
</dbReference>
<evidence type="ECO:0000313" key="2">
    <source>
        <dbReference type="Proteomes" id="UP000492821"/>
    </source>
</evidence>
<reference evidence="3" key="2">
    <citation type="submission" date="2020-10" db="UniProtKB">
        <authorList>
            <consortium name="WormBaseParasite"/>
        </authorList>
    </citation>
    <scope>IDENTIFICATION</scope>
</reference>
<name>A0A7E4ZQK0_PANRE</name>
<dbReference type="Proteomes" id="UP000492821">
    <property type="component" value="Unassembled WGS sequence"/>
</dbReference>
<dbReference type="GO" id="GO:0005737">
    <property type="term" value="C:cytoplasm"/>
    <property type="evidence" value="ECO:0007669"/>
    <property type="project" value="TreeGrafter"/>
</dbReference>
<organism evidence="2 3">
    <name type="scientific">Panagrellus redivivus</name>
    <name type="common">Microworm</name>
    <dbReference type="NCBI Taxonomy" id="6233"/>
    <lineage>
        <taxon>Eukaryota</taxon>
        <taxon>Metazoa</taxon>
        <taxon>Ecdysozoa</taxon>
        <taxon>Nematoda</taxon>
        <taxon>Chromadorea</taxon>
        <taxon>Rhabditida</taxon>
        <taxon>Tylenchina</taxon>
        <taxon>Panagrolaimomorpha</taxon>
        <taxon>Panagrolaimoidea</taxon>
        <taxon>Panagrolaimidae</taxon>
        <taxon>Panagrellus</taxon>
    </lineage>
</organism>
<dbReference type="PANTHER" id="PTHR11533:SF299">
    <property type="entry name" value="AMINOPEPTIDASE"/>
    <property type="match status" value="1"/>
</dbReference>
<dbReference type="GO" id="GO:0042277">
    <property type="term" value="F:peptide binding"/>
    <property type="evidence" value="ECO:0007669"/>
    <property type="project" value="TreeGrafter"/>
</dbReference>
<dbReference type="GO" id="GO:0043171">
    <property type="term" value="P:peptide catabolic process"/>
    <property type="evidence" value="ECO:0007669"/>
    <property type="project" value="TreeGrafter"/>
</dbReference>